<reference evidence="2" key="1">
    <citation type="journal article" date="2022" name="bioRxiv">
        <title>Sequencing and chromosome-scale assembly of the giantPleurodeles waltlgenome.</title>
        <authorList>
            <person name="Brown T."/>
            <person name="Elewa A."/>
            <person name="Iarovenko S."/>
            <person name="Subramanian E."/>
            <person name="Araus A.J."/>
            <person name="Petzold A."/>
            <person name="Susuki M."/>
            <person name="Suzuki K.-i.T."/>
            <person name="Hayashi T."/>
            <person name="Toyoda A."/>
            <person name="Oliveira C."/>
            <person name="Osipova E."/>
            <person name="Leigh N.D."/>
            <person name="Simon A."/>
            <person name="Yun M.H."/>
        </authorList>
    </citation>
    <scope>NUCLEOTIDE SEQUENCE</scope>
    <source>
        <strain evidence="2">20211129_DDA</strain>
        <tissue evidence="2">Liver</tissue>
    </source>
</reference>
<proteinExistence type="predicted"/>
<dbReference type="EMBL" id="JANPWB010000008">
    <property type="protein sequence ID" value="KAJ1160837.1"/>
    <property type="molecule type" value="Genomic_DNA"/>
</dbReference>
<feature type="region of interest" description="Disordered" evidence="1">
    <location>
        <begin position="86"/>
        <end position="106"/>
    </location>
</feature>
<comment type="caution">
    <text evidence="2">The sequence shown here is derived from an EMBL/GenBank/DDBJ whole genome shotgun (WGS) entry which is preliminary data.</text>
</comment>
<dbReference type="AlphaFoldDB" id="A0AAV7SA48"/>
<keyword evidence="3" id="KW-1185">Reference proteome</keyword>
<accession>A0AAV7SA48</accession>
<gene>
    <name evidence="2" type="ORF">NDU88_001330</name>
</gene>
<protein>
    <submittedName>
        <fullName evidence="2">Uncharacterized protein</fullName>
    </submittedName>
</protein>
<evidence type="ECO:0000313" key="3">
    <source>
        <dbReference type="Proteomes" id="UP001066276"/>
    </source>
</evidence>
<dbReference type="Proteomes" id="UP001066276">
    <property type="component" value="Chromosome 4_2"/>
</dbReference>
<evidence type="ECO:0000313" key="2">
    <source>
        <dbReference type="EMBL" id="KAJ1160837.1"/>
    </source>
</evidence>
<organism evidence="2 3">
    <name type="scientific">Pleurodeles waltl</name>
    <name type="common">Iberian ribbed newt</name>
    <dbReference type="NCBI Taxonomy" id="8319"/>
    <lineage>
        <taxon>Eukaryota</taxon>
        <taxon>Metazoa</taxon>
        <taxon>Chordata</taxon>
        <taxon>Craniata</taxon>
        <taxon>Vertebrata</taxon>
        <taxon>Euteleostomi</taxon>
        <taxon>Amphibia</taxon>
        <taxon>Batrachia</taxon>
        <taxon>Caudata</taxon>
        <taxon>Salamandroidea</taxon>
        <taxon>Salamandridae</taxon>
        <taxon>Pleurodelinae</taxon>
        <taxon>Pleurodeles</taxon>
    </lineage>
</organism>
<sequence>MLHDERRCSGDQPATFGATWVNRQEVKERFRATVLTSRDQQALSPAVQQKNIDWKNFDGGVGDGERPGVSFAAHDEVEVCELDYDEGSEDLEEGKIPHWKNDDEEN</sequence>
<feature type="compositionally biased region" description="Basic and acidic residues" evidence="1">
    <location>
        <begin position="93"/>
        <end position="106"/>
    </location>
</feature>
<evidence type="ECO:0000256" key="1">
    <source>
        <dbReference type="SAM" id="MobiDB-lite"/>
    </source>
</evidence>
<name>A0AAV7SA48_PLEWA</name>